<dbReference type="Proteomes" id="UP001194469">
    <property type="component" value="Unassembled WGS sequence"/>
</dbReference>
<reference evidence="1 2" key="1">
    <citation type="submission" date="2019-08" db="EMBL/GenBank/DDBJ databases">
        <authorList>
            <person name="Luo N."/>
        </authorList>
    </citation>
    <scope>NUCLEOTIDE SEQUENCE [LARGE SCALE GENOMIC DNA]</scope>
    <source>
        <strain evidence="1 2">NCIMB 9442</strain>
    </source>
</reference>
<proteinExistence type="predicted"/>
<gene>
    <name evidence="1" type="ORF">FVW20_04750</name>
</gene>
<evidence type="ECO:0000313" key="2">
    <source>
        <dbReference type="Proteomes" id="UP001194469"/>
    </source>
</evidence>
<name>A0ABS0J1P0_9BACT</name>
<comment type="caution">
    <text evidence="1">The sequence shown here is derived from an EMBL/GenBank/DDBJ whole genome shotgun (WGS) entry which is preliminary data.</text>
</comment>
<dbReference type="InterPro" id="IPR008971">
    <property type="entry name" value="HSP40/DnaJ_pept-bd"/>
</dbReference>
<evidence type="ECO:0000313" key="1">
    <source>
        <dbReference type="EMBL" id="MBG3876352.1"/>
    </source>
</evidence>
<keyword evidence="2" id="KW-1185">Reference proteome</keyword>
<dbReference type="EMBL" id="VRYY01000106">
    <property type="protein sequence ID" value="MBG3876352.1"/>
    <property type="molecule type" value="Genomic_DNA"/>
</dbReference>
<organism evidence="1 2">
    <name type="scientific">Nitratidesulfovibrio oxamicus</name>
    <dbReference type="NCBI Taxonomy" id="32016"/>
    <lineage>
        <taxon>Bacteria</taxon>
        <taxon>Pseudomonadati</taxon>
        <taxon>Thermodesulfobacteriota</taxon>
        <taxon>Desulfovibrionia</taxon>
        <taxon>Desulfovibrionales</taxon>
        <taxon>Desulfovibrionaceae</taxon>
        <taxon>Nitratidesulfovibrio</taxon>
    </lineage>
</organism>
<dbReference type="Gene3D" id="2.60.260.20">
    <property type="entry name" value="Urease metallochaperone UreE, N-terminal domain"/>
    <property type="match status" value="1"/>
</dbReference>
<protein>
    <submittedName>
        <fullName evidence="1">J domain-containing protein</fullName>
    </submittedName>
</protein>
<accession>A0ABS0J1P0</accession>
<sequence length="55" mass="6143">CSGRKLRLRGKGLGTGAARGDQYVRIGIRTPGEATPRERELWEELARTSAFRARD</sequence>
<feature type="non-terminal residue" evidence="1">
    <location>
        <position position="1"/>
    </location>
</feature>
<dbReference type="SUPFAM" id="SSF49493">
    <property type="entry name" value="HSP40/DnaJ peptide-binding domain"/>
    <property type="match status" value="1"/>
</dbReference>